<dbReference type="InterPro" id="IPR027417">
    <property type="entry name" value="P-loop_NTPase"/>
</dbReference>
<evidence type="ECO:0000256" key="2">
    <source>
        <dbReference type="ARBA" id="ARBA00022801"/>
    </source>
</evidence>
<keyword evidence="2" id="KW-0378">Hydrolase</keyword>
<dbReference type="GO" id="GO:0009368">
    <property type="term" value="C:endopeptidase Clp complex"/>
    <property type="evidence" value="ECO:0007669"/>
    <property type="project" value="TreeGrafter"/>
</dbReference>
<dbReference type="InterPro" id="IPR029045">
    <property type="entry name" value="ClpP/crotonase-like_dom_sf"/>
</dbReference>
<dbReference type="PANTHER" id="PTHR10381">
    <property type="entry name" value="ATP-DEPENDENT CLP PROTEASE PROTEOLYTIC SUBUNIT"/>
    <property type="match status" value="1"/>
</dbReference>
<name>M1FTP4_9VIBR</name>
<dbReference type="GO" id="GO:0005524">
    <property type="term" value="F:ATP binding"/>
    <property type="evidence" value="ECO:0007669"/>
    <property type="project" value="InterPro"/>
</dbReference>
<dbReference type="GO" id="GO:0004252">
    <property type="term" value="F:serine-type endopeptidase activity"/>
    <property type="evidence" value="ECO:0007669"/>
    <property type="project" value="TreeGrafter"/>
</dbReference>
<dbReference type="Pfam" id="PF00574">
    <property type="entry name" value="CLP_protease"/>
    <property type="match status" value="1"/>
</dbReference>
<dbReference type="SUPFAM" id="SSF52540">
    <property type="entry name" value="P-loop containing nucleoside triphosphate hydrolases"/>
    <property type="match status" value="1"/>
</dbReference>
<evidence type="ECO:0000259" key="4">
    <source>
        <dbReference type="SMART" id="SM00382"/>
    </source>
</evidence>
<proteinExistence type="predicted"/>
<dbReference type="Gene3D" id="3.90.226.10">
    <property type="entry name" value="2-enoyl-CoA Hydratase, Chain A, domain 1"/>
    <property type="match status" value="1"/>
</dbReference>
<feature type="domain" description="AAA+ ATPase" evidence="4">
    <location>
        <begin position="52"/>
        <end position="182"/>
    </location>
</feature>
<dbReference type="AlphaFoldDB" id="M1FTP4"/>
<dbReference type="SUPFAM" id="SSF52096">
    <property type="entry name" value="ClpP/crotonase"/>
    <property type="match status" value="1"/>
</dbReference>
<evidence type="ECO:0000256" key="1">
    <source>
        <dbReference type="ARBA" id="ARBA00022670"/>
    </source>
</evidence>
<dbReference type="GO" id="GO:0004176">
    <property type="term" value="F:ATP-dependent peptidase activity"/>
    <property type="evidence" value="ECO:0007669"/>
    <property type="project" value="TreeGrafter"/>
</dbReference>
<dbReference type="GO" id="GO:0006515">
    <property type="term" value="P:protein quality control for misfolded or incompletely synthesized proteins"/>
    <property type="evidence" value="ECO:0007669"/>
    <property type="project" value="TreeGrafter"/>
</dbReference>
<keyword evidence="3" id="KW-0720">Serine protease</keyword>
<dbReference type="InterPro" id="IPR002611">
    <property type="entry name" value="IstB_ATP-bd"/>
</dbReference>
<accession>M1FTP4</accession>
<protein>
    <recommendedName>
        <fullName evidence="4">AAA+ ATPase domain-containing protein</fullName>
    </recommendedName>
</protein>
<dbReference type="SMART" id="SM00382">
    <property type="entry name" value="AAA"/>
    <property type="match status" value="1"/>
</dbReference>
<dbReference type="CDD" id="cd07016">
    <property type="entry name" value="S14_ClpP_1"/>
    <property type="match status" value="1"/>
</dbReference>
<dbReference type="NCBIfam" id="NF045542">
    <property type="entry name" value="Clp_rel_HeadMat"/>
    <property type="match status" value="1"/>
</dbReference>
<evidence type="ECO:0000313" key="5">
    <source>
        <dbReference type="EMBL" id="AFV27422.1"/>
    </source>
</evidence>
<dbReference type="InterPro" id="IPR023562">
    <property type="entry name" value="ClpP/TepA"/>
</dbReference>
<organism evidence="5">
    <name type="scientific">Vibrio coralliilyticus</name>
    <dbReference type="NCBI Taxonomy" id="190893"/>
    <lineage>
        <taxon>Bacteria</taxon>
        <taxon>Pseudomonadati</taxon>
        <taxon>Pseudomonadota</taxon>
        <taxon>Gammaproteobacteria</taxon>
        <taxon>Vibrionales</taxon>
        <taxon>Vibrionaceae</taxon>
        <taxon>Vibrio</taxon>
    </lineage>
</organism>
<dbReference type="GO" id="GO:0051117">
    <property type="term" value="F:ATPase binding"/>
    <property type="evidence" value="ECO:0007669"/>
    <property type="project" value="TreeGrafter"/>
</dbReference>
<geneLocation type="plasmid" evidence="5">
    <name>unnamed</name>
</geneLocation>
<keyword evidence="5" id="KW-0614">Plasmid</keyword>
<sequence length="297" mass="33215">MRTAAAYLEYRSMIADETIRQANFKGYIANEEEEVKNKRLAGVIAQEYIDGAVYNTLFTGNTGSGKSHLAMSMLKMINKFSKPQKKCLFISVDEMFRRIKGSWKNSESEFTEENMVDLLSEVDVLVLDDIGSDIELFEAIASKNYLIRIPERIVTHIDGIAASGGSIIAMAGEEIIMPKDSEMMIHNPWTIGYGNAHDFRRLADELDTANVSVQETYMDHFTDTREKLIELLDAESWLTAQEALSYGLATSIVDETIEPDLADEDKGTIENKSNKTNLKGTQKVAFLNLSKNGGIDK</sequence>
<evidence type="ECO:0000256" key="3">
    <source>
        <dbReference type="ARBA" id="ARBA00022825"/>
    </source>
</evidence>
<dbReference type="Pfam" id="PF01695">
    <property type="entry name" value="IstB_IS21"/>
    <property type="match status" value="1"/>
</dbReference>
<dbReference type="InterPro" id="IPR003593">
    <property type="entry name" value="AAA+_ATPase"/>
</dbReference>
<keyword evidence="1" id="KW-0645">Protease</keyword>
<reference evidence="5" key="1">
    <citation type="submission" date="2012-02" db="EMBL/GenBank/DDBJ databases">
        <title>Analysis of a novel plasmid from the coral pathogen Vibrio coralliilyticus reveals two potential 'ecological islands'.</title>
        <authorList>
            <person name="McConoughey J.E."/>
            <person name="Hill S.A."/>
            <person name="Hudspeth M.E.S."/>
        </authorList>
    </citation>
    <scope>NUCLEOTIDE SEQUENCE</scope>
    <source>
        <strain evidence="5">ATCC BAA-450</strain>
        <plasmid evidence="5">unnamed</plasmid>
    </source>
</reference>
<dbReference type="EMBL" id="JQ728484">
    <property type="protein sequence ID" value="AFV27422.1"/>
    <property type="molecule type" value="Genomic_DNA"/>
</dbReference>
<dbReference type="PANTHER" id="PTHR10381:SF70">
    <property type="entry name" value="ATP-DEPENDENT CLP PROTEASE PROTEOLYTIC SUBUNIT"/>
    <property type="match status" value="1"/>
</dbReference>